<organism evidence="2 3">
    <name type="scientific">Cohnella silvisoli</name>
    <dbReference type="NCBI Taxonomy" id="2873699"/>
    <lineage>
        <taxon>Bacteria</taxon>
        <taxon>Bacillati</taxon>
        <taxon>Bacillota</taxon>
        <taxon>Bacilli</taxon>
        <taxon>Bacillales</taxon>
        <taxon>Paenibacillaceae</taxon>
        <taxon>Cohnella</taxon>
    </lineage>
</organism>
<evidence type="ECO:0000256" key="1">
    <source>
        <dbReference type="SAM" id="Phobius"/>
    </source>
</evidence>
<comment type="caution">
    <text evidence="2">The sequence shown here is derived from an EMBL/GenBank/DDBJ whole genome shotgun (WGS) entry which is preliminary data.</text>
</comment>
<feature type="transmembrane region" description="Helical" evidence="1">
    <location>
        <begin position="20"/>
        <end position="40"/>
    </location>
</feature>
<name>A0ABV1L0Y8_9BACL</name>
<sequence>MNEKNNKRLWIPAKERKWVFLFIVLTVVWVLYGLWGMYNVAWIDLHSRDFKESFKNYGSIARLILFAVLAYYVLSVIVRKRWADHWVSIKKVVIALLKMTRKLHTPLAIVAIGLIVLHAIGAFLYGYKWDFTNVSGVLAAIVLIGVPIAGVLRYRKLDRKWHLRLGLAFAILFLIHAYF</sequence>
<keyword evidence="3" id="KW-1185">Reference proteome</keyword>
<feature type="transmembrane region" description="Helical" evidence="1">
    <location>
        <begin position="107"/>
        <end position="127"/>
    </location>
</feature>
<keyword evidence="1" id="KW-0472">Membrane</keyword>
<proteinExistence type="predicted"/>
<keyword evidence="1" id="KW-1133">Transmembrane helix</keyword>
<keyword evidence="1" id="KW-0812">Transmembrane</keyword>
<reference evidence="2 3" key="1">
    <citation type="journal article" date="2023" name="Genome Announc.">
        <title>Pan-Genome Analyses of the Genus Cohnella and Proposal of the Novel Species Cohnella silvisoli sp. nov., Isolated from Forest Soil.</title>
        <authorList>
            <person name="Wang C."/>
            <person name="Mao L."/>
            <person name="Bao G."/>
            <person name="Zhu H."/>
        </authorList>
    </citation>
    <scope>NUCLEOTIDE SEQUENCE [LARGE SCALE GENOMIC DNA]</scope>
    <source>
        <strain evidence="2 3">NL03-T5-1</strain>
    </source>
</reference>
<feature type="transmembrane region" description="Helical" evidence="1">
    <location>
        <begin position="161"/>
        <end position="178"/>
    </location>
</feature>
<accession>A0ABV1L0Y8</accession>
<feature type="transmembrane region" description="Helical" evidence="1">
    <location>
        <begin position="133"/>
        <end position="154"/>
    </location>
</feature>
<dbReference type="RefSeq" id="WP_232189116.1">
    <property type="nucleotide sequence ID" value="NZ_JAIOAP010000017.1"/>
</dbReference>
<dbReference type="EMBL" id="JASKHM010000018">
    <property type="protein sequence ID" value="MEQ4485896.1"/>
    <property type="molecule type" value="Genomic_DNA"/>
</dbReference>
<evidence type="ECO:0000313" key="3">
    <source>
        <dbReference type="Proteomes" id="UP001493487"/>
    </source>
</evidence>
<evidence type="ECO:0000313" key="2">
    <source>
        <dbReference type="EMBL" id="MEQ4485896.1"/>
    </source>
</evidence>
<feature type="transmembrane region" description="Helical" evidence="1">
    <location>
        <begin position="60"/>
        <end position="78"/>
    </location>
</feature>
<protein>
    <recommendedName>
        <fullName evidence="4">Ferric oxidoreductase domain-containing protein</fullName>
    </recommendedName>
</protein>
<gene>
    <name evidence="2" type="ORF">QJS35_26310</name>
</gene>
<evidence type="ECO:0008006" key="4">
    <source>
        <dbReference type="Google" id="ProtNLM"/>
    </source>
</evidence>
<dbReference type="Proteomes" id="UP001493487">
    <property type="component" value="Unassembled WGS sequence"/>
</dbReference>